<gene>
    <name evidence="1" type="ORF">H7965_21755</name>
</gene>
<accession>A0A9X0R1Q2</accession>
<proteinExistence type="predicted"/>
<reference evidence="1" key="1">
    <citation type="submission" date="2020-08" db="EMBL/GenBank/DDBJ databases">
        <authorList>
            <person name="Hu Y."/>
            <person name="Nguyen S.V."/>
            <person name="Li F."/>
            <person name="Fanning S."/>
        </authorList>
    </citation>
    <scope>NUCLEOTIDE SEQUENCE</scope>
    <source>
        <strain evidence="1">SYSU D8009</strain>
    </source>
</reference>
<dbReference type="AlphaFoldDB" id="A0A9X0R1Q2"/>
<protein>
    <submittedName>
        <fullName evidence="1">Uncharacterized protein</fullName>
    </submittedName>
</protein>
<keyword evidence="2" id="KW-1185">Reference proteome</keyword>
<organism evidence="1 2">
    <name type="scientific">Siccirubricoccus deserti</name>
    <dbReference type="NCBI Taxonomy" id="2013562"/>
    <lineage>
        <taxon>Bacteria</taxon>
        <taxon>Pseudomonadati</taxon>
        <taxon>Pseudomonadota</taxon>
        <taxon>Alphaproteobacteria</taxon>
        <taxon>Acetobacterales</taxon>
        <taxon>Roseomonadaceae</taxon>
        <taxon>Siccirubricoccus</taxon>
    </lineage>
</organism>
<dbReference type="RefSeq" id="WP_186772687.1">
    <property type="nucleotide sequence ID" value="NZ_JACOMF010000038.1"/>
</dbReference>
<name>A0A9X0R1Q2_9PROT</name>
<sequence length="181" mass="18449">MSGTAETAEIGMAVVEDAFLTLREAGLRLPPIPRELAERLTRTAEAVYGTGPLTLGDLAGVLAAVEDPAVPAQLGFGHVGHGIASWQFCFQLVTGSLVLFLRLPYGGVGSSDAASLAPINRSLTLAEELVVVAGAAVPSGGRRALVVLDTLGDAVIRLPGDAAAVESDDPLAEALARLRGG</sequence>
<dbReference type="Proteomes" id="UP000600101">
    <property type="component" value="Unassembled WGS sequence"/>
</dbReference>
<dbReference type="EMBL" id="JACOMF010000038">
    <property type="protein sequence ID" value="MBC4017930.1"/>
    <property type="molecule type" value="Genomic_DNA"/>
</dbReference>
<comment type="caution">
    <text evidence="1">The sequence shown here is derived from an EMBL/GenBank/DDBJ whole genome shotgun (WGS) entry which is preliminary data.</text>
</comment>
<evidence type="ECO:0000313" key="2">
    <source>
        <dbReference type="Proteomes" id="UP000600101"/>
    </source>
</evidence>
<evidence type="ECO:0000313" key="1">
    <source>
        <dbReference type="EMBL" id="MBC4017930.1"/>
    </source>
</evidence>